<sequence length="285" mass="31018">MTQTLTHLPDARPLLLKALMTATRKPTADVVIPPLSVKVSGVRAEPALLDRYRDVCGFASSEFLPITYPQVLATSLHLWLMTQPEFPLPMLGMVHLRNKIEQPTGGLPANGVYDVLASVGPARKLPQGVIFDLKTEFTDAAGQVVYSAITTPLVRLKTGLQKNKSQPEPNTSGLADYREVGVPADTGRRYAAVSQDYNPIHLFPLTAKLFGFNRAIAHGMWSVAHCAALLEGDLGAQPRQLQVQYKAPLLLPNKAVLKRSTAAGSQDFMLLAERGEKVFLTGSIR</sequence>
<dbReference type="AlphaFoldDB" id="I8T2F7"/>
<dbReference type="STRING" id="1172194.WQQ_45250"/>
<gene>
    <name evidence="2" type="ORF">WQQ_45250</name>
</gene>
<organism evidence="2 3">
    <name type="scientific">Hydrocarboniphaga effusa AP103</name>
    <dbReference type="NCBI Taxonomy" id="1172194"/>
    <lineage>
        <taxon>Bacteria</taxon>
        <taxon>Pseudomonadati</taxon>
        <taxon>Pseudomonadota</taxon>
        <taxon>Gammaproteobacteria</taxon>
        <taxon>Nevskiales</taxon>
        <taxon>Nevskiaceae</taxon>
        <taxon>Hydrocarboniphaga</taxon>
    </lineage>
</organism>
<dbReference type="OrthoDB" id="9774179at2"/>
<dbReference type="Proteomes" id="UP000003704">
    <property type="component" value="Unassembled WGS sequence"/>
</dbReference>
<proteinExistence type="predicted"/>
<feature type="domain" description="MaoC-like" evidence="1">
    <location>
        <begin position="184"/>
        <end position="246"/>
    </location>
</feature>
<dbReference type="Gene3D" id="3.10.129.10">
    <property type="entry name" value="Hotdog Thioesterase"/>
    <property type="match status" value="1"/>
</dbReference>
<evidence type="ECO:0000313" key="2">
    <source>
        <dbReference type="EMBL" id="EIT68090.1"/>
    </source>
</evidence>
<keyword evidence="3" id="KW-1185">Reference proteome</keyword>
<dbReference type="PANTHER" id="PTHR43841:SF3">
    <property type="entry name" value="(3R)-HYDROXYACYL-ACP DEHYDRATASE SUBUNIT HADB"/>
    <property type="match status" value="1"/>
</dbReference>
<evidence type="ECO:0000313" key="3">
    <source>
        <dbReference type="Proteomes" id="UP000003704"/>
    </source>
</evidence>
<dbReference type="EMBL" id="AKGD01000004">
    <property type="protein sequence ID" value="EIT68090.1"/>
    <property type="molecule type" value="Genomic_DNA"/>
</dbReference>
<dbReference type="InterPro" id="IPR029069">
    <property type="entry name" value="HotDog_dom_sf"/>
</dbReference>
<dbReference type="SUPFAM" id="SSF54637">
    <property type="entry name" value="Thioesterase/thiol ester dehydrase-isomerase"/>
    <property type="match status" value="1"/>
</dbReference>
<dbReference type="RefSeq" id="WP_007187460.1">
    <property type="nucleotide sequence ID" value="NZ_AKGD01000004.1"/>
</dbReference>
<protein>
    <recommendedName>
        <fullName evidence="1">MaoC-like domain-containing protein</fullName>
    </recommendedName>
</protein>
<evidence type="ECO:0000259" key="1">
    <source>
        <dbReference type="Pfam" id="PF01575"/>
    </source>
</evidence>
<reference evidence="2 3" key="1">
    <citation type="journal article" date="2012" name="J. Bacteriol.">
        <title>Genome Sequence of n-Alkane-Degrading Hydrocarboniphaga effusa Strain AP103T (ATCC BAA-332T).</title>
        <authorList>
            <person name="Chang H.K."/>
            <person name="Zylstra G.J."/>
            <person name="Chae J.C."/>
        </authorList>
    </citation>
    <scope>NUCLEOTIDE SEQUENCE [LARGE SCALE GENOMIC DNA]</scope>
    <source>
        <strain evidence="2 3">AP103</strain>
    </source>
</reference>
<dbReference type="PATRIC" id="fig|1172194.4.peg.4388"/>
<dbReference type="PANTHER" id="PTHR43841">
    <property type="entry name" value="3-HYDROXYACYL-THIOESTER DEHYDRATASE HTDX-RELATED"/>
    <property type="match status" value="1"/>
</dbReference>
<comment type="caution">
    <text evidence="2">The sequence shown here is derived from an EMBL/GenBank/DDBJ whole genome shotgun (WGS) entry which is preliminary data.</text>
</comment>
<dbReference type="Pfam" id="PF01575">
    <property type="entry name" value="MaoC_dehydratas"/>
    <property type="match status" value="1"/>
</dbReference>
<accession>I8T2F7</accession>
<name>I8T2F7_9GAMM</name>
<dbReference type="InterPro" id="IPR002539">
    <property type="entry name" value="MaoC-like_dom"/>
</dbReference>